<name>A0A2X3BPT3_9HELI</name>
<protein>
    <submittedName>
        <fullName evidence="1">Uncharacterized protein</fullName>
    </submittedName>
</protein>
<reference evidence="1 2" key="1">
    <citation type="submission" date="2018-06" db="EMBL/GenBank/DDBJ databases">
        <authorList>
            <consortium name="Pathogen Informatics"/>
            <person name="Doyle S."/>
        </authorList>
    </citation>
    <scope>NUCLEOTIDE SEQUENCE [LARGE SCALE GENOMIC DNA]</scope>
    <source>
        <strain evidence="1 2">NCTC13102</strain>
    </source>
</reference>
<dbReference type="Proteomes" id="UP000250166">
    <property type="component" value="Unassembled WGS sequence"/>
</dbReference>
<evidence type="ECO:0000313" key="2">
    <source>
        <dbReference type="Proteomes" id="UP000250166"/>
    </source>
</evidence>
<proteinExistence type="predicted"/>
<dbReference type="AlphaFoldDB" id="A0A2X3BPT3"/>
<accession>A0A2X3BPT3</accession>
<dbReference type="EMBL" id="UAWL01000006">
    <property type="protein sequence ID" value="SQB98145.1"/>
    <property type="molecule type" value="Genomic_DNA"/>
</dbReference>
<organism evidence="1 2">
    <name type="scientific">Helicobacter fennelliae</name>
    <dbReference type="NCBI Taxonomy" id="215"/>
    <lineage>
        <taxon>Bacteria</taxon>
        <taxon>Pseudomonadati</taxon>
        <taxon>Campylobacterota</taxon>
        <taxon>Epsilonproteobacteria</taxon>
        <taxon>Campylobacterales</taxon>
        <taxon>Helicobacteraceae</taxon>
        <taxon>Helicobacter</taxon>
    </lineage>
</organism>
<gene>
    <name evidence="1" type="ORF">NCTC13102_00596</name>
</gene>
<sequence length="54" mass="6356">MGNAEECPICKAHNYTPNKRVLKAMQECEDILKNPHLYKNYRDIDAMFKDILND</sequence>
<evidence type="ECO:0000313" key="1">
    <source>
        <dbReference type="EMBL" id="SQB98145.1"/>
    </source>
</evidence>